<evidence type="ECO:0000256" key="2">
    <source>
        <dbReference type="SAM" id="MobiDB-lite"/>
    </source>
</evidence>
<reference evidence="4" key="1">
    <citation type="submission" date="2024-06" db="EMBL/GenBank/DDBJ databases">
        <authorList>
            <person name="Liu X."/>
            <person name="Lenzi L."/>
            <person name="Haldenby T S."/>
            <person name="Uol C."/>
        </authorList>
    </citation>
    <scope>NUCLEOTIDE SEQUENCE</scope>
</reference>
<comment type="caution">
    <text evidence="4">The sequence shown here is derived from an EMBL/GenBank/DDBJ whole genome shotgun (WGS) entry which is preliminary data.</text>
</comment>
<evidence type="ECO:0000313" key="4">
    <source>
        <dbReference type="EMBL" id="CAL5137704.1"/>
    </source>
</evidence>
<name>A0AAV2TN14_CALDB</name>
<feature type="compositionally biased region" description="Polar residues" evidence="2">
    <location>
        <begin position="669"/>
        <end position="684"/>
    </location>
</feature>
<keyword evidence="1" id="KW-0863">Zinc-finger</keyword>
<sequence>MMAGVRASKSEDVTNYFTKIVGFKDFYSFEELQNRLRLFQLESGTSYHVEGSLTVKGYEKKTGRILPERLKYQHVRYECVHSGNRPTFKGNSRYGNFGCRSVIVYTHRDGWLHLTSYYLVHSHTVDVKKTFVYPRNRRLDRDQQREVRALIHSVASNRELVQYVERNFGIRLYTKDICNLRQKVFKEDHVDGEFTEIYKLLRGCGGWSAVADGKRRTRVLAFTSNALKELFSKYGEVLLADATHQIERGGYILWHTMVVDVTGISRSVFYCLLPSEVKNSYSIALCKFKEIMPNTERVQTVVLDGSTAQLAAFREHFPSARLLFCRRHVIDDFQTYTRSLKGLSGAKRGLLFSWMRSLCYARTERQFQEFLYYIKSRSNVATKYLENNWLKVSSNWAGYYTKEVLNFGNYTTNCVKNENRWIRRGLKESSRMIQFVEKVISRNVSLDLGREKSLDLHGMKNQVKDELFPGSEVVLGCLSSYAAELVRENFIARDRSSICQIGDRVVVACARETHMVLLSKQVSCSCTFYHNWHLPCRHAIHATLYAGKPISILVSSNRWIQPVKMPRSLTEISENNTSIGVAEHLCKEPLRTRVEKLRLSKGALEDLQGLIIRLEPEKFDEYYRRVLDITEEIRGIVSPLNNGQDLSLDGPNNEGRLQVLSMGTVEQHPCTSSTAFPTRSTESVNHPEPKRRRKSPLKLTRNGLS</sequence>
<dbReference type="Pfam" id="PF21599">
    <property type="entry name" value="ZSWIM3_N"/>
    <property type="match status" value="1"/>
</dbReference>
<gene>
    <name evidence="4" type="ORF">CDAUBV1_LOCUS11975</name>
</gene>
<dbReference type="InterPro" id="IPR048324">
    <property type="entry name" value="ZSWIM1-3_RNaseH-like"/>
</dbReference>
<feature type="domain" description="SWIM-type" evidence="3">
    <location>
        <begin position="514"/>
        <end position="547"/>
    </location>
</feature>
<dbReference type="InterPro" id="IPR007527">
    <property type="entry name" value="Znf_SWIM"/>
</dbReference>
<dbReference type="PANTHER" id="PTHR31569:SF4">
    <property type="entry name" value="SWIM-TYPE DOMAIN-CONTAINING PROTEIN"/>
    <property type="match status" value="1"/>
</dbReference>
<evidence type="ECO:0000256" key="1">
    <source>
        <dbReference type="PROSITE-ProRule" id="PRU00325"/>
    </source>
</evidence>
<dbReference type="InterPro" id="IPR052579">
    <property type="entry name" value="Zinc_finger_SWIM"/>
</dbReference>
<protein>
    <recommendedName>
        <fullName evidence="3">SWIM-type domain-containing protein</fullName>
    </recommendedName>
</protein>
<proteinExistence type="predicted"/>
<dbReference type="Proteomes" id="UP001497525">
    <property type="component" value="Unassembled WGS sequence"/>
</dbReference>
<evidence type="ECO:0000259" key="3">
    <source>
        <dbReference type="PROSITE" id="PS50966"/>
    </source>
</evidence>
<dbReference type="PANTHER" id="PTHR31569">
    <property type="entry name" value="SWIM-TYPE DOMAIN-CONTAINING PROTEIN"/>
    <property type="match status" value="1"/>
</dbReference>
<keyword evidence="1" id="KW-0479">Metal-binding</keyword>
<accession>A0AAV2TN14</accession>
<dbReference type="InterPro" id="IPR048325">
    <property type="entry name" value="ZSWIM3_N"/>
</dbReference>
<organism evidence="4 5">
    <name type="scientific">Calicophoron daubneyi</name>
    <name type="common">Rumen fluke</name>
    <name type="synonym">Paramphistomum daubneyi</name>
    <dbReference type="NCBI Taxonomy" id="300641"/>
    <lineage>
        <taxon>Eukaryota</taxon>
        <taxon>Metazoa</taxon>
        <taxon>Spiralia</taxon>
        <taxon>Lophotrochozoa</taxon>
        <taxon>Platyhelminthes</taxon>
        <taxon>Trematoda</taxon>
        <taxon>Digenea</taxon>
        <taxon>Plagiorchiida</taxon>
        <taxon>Pronocephalata</taxon>
        <taxon>Paramphistomoidea</taxon>
        <taxon>Paramphistomidae</taxon>
        <taxon>Calicophoron</taxon>
    </lineage>
</organism>
<dbReference type="AlphaFoldDB" id="A0AAV2TN14"/>
<keyword evidence="1" id="KW-0862">Zinc</keyword>
<feature type="region of interest" description="Disordered" evidence="2">
    <location>
        <begin position="666"/>
        <end position="705"/>
    </location>
</feature>
<dbReference type="PROSITE" id="PS50966">
    <property type="entry name" value="ZF_SWIM"/>
    <property type="match status" value="1"/>
</dbReference>
<dbReference type="Pfam" id="PF21056">
    <property type="entry name" value="ZSWIM1-3_RNaseH-like"/>
    <property type="match status" value="1"/>
</dbReference>
<dbReference type="EMBL" id="CAXLJL010000423">
    <property type="protein sequence ID" value="CAL5137704.1"/>
    <property type="molecule type" value="Genomic_DNA"/>
</dbReference>
<dbReference type="GO" id="GO:0008270">
    <property type="term" value="F:zinc ion binding"/>
    <property type="evidence" value="ECO:0007669"/>
    <property type="project" value="UniProtKB-KW"/>
</dbReference>
<evidence type="ECO:0000313" key="5">
    <source>
        <dbReference type="Proteomes" id="UP001497525"/>
    </source>
</evidence>